<gene>
    <name evidence="3" type="ORF">M407DRAFT_89187</name>
</gene>
<dbReference type="PRINTS" id="PR00625">
    <property type="entry name" value="JDOMAIN"/>
</dbReference>
<feature type="region of interest" description="Disordered" evidence="1">
    <location>
        <begin position="194"/>
        <end position="218"/>
    </location>
</feature>
<name>A0A0C3LKM6_9AGAM</name>
<evidence type="ECO:0000313" key="4">
    <source>
        <dbReference type="Proteomes" id="UP000054248"/>
    </source>
</evidence>
<dbReference type="Pfam" id="PF00226">
    <property type="entry name" value="DnaJ"/>
    <property type="match status" value="1"/>
</dbReference>
<feature type="region of interest" description="Disordered" evidence="1">
    <location>
        <begin position="336"/>
        <end position="388"/>
    </location>
</feature>
<organism evidence="3 4">
    <name type="scientific">Tulasnella calospora MUT 4182</name>
    <dbReference type="NCBI Taxonomy" id="1051891"/>
    <lineage>
        <taxon>Eukaryota</taxon>
        <taxon>Fungi</taxon>
        <taxon>Dikarya</taxon>
        <taxon>Basidiomycota</taxon>
        <taxon>Agaricomycotina</taxon>
        <taxon>Agaricomycetes</taxon>
        <taxon>Cantharellales</taxon>
        <taxon>Tulasnellaceae</taxon>
        <taxon>Tulasnella</taxon>
    </lineage>
</organism>
<protein>
    <recommendedName>
        <fullName evidence="2">J domain-containing protein</fullName>
    </recommendedName>
</protein>
<dbReference type="Proteomes" id="UP000054248">
    <property type="component" value="Unassembled WGS sequence"/>
</dbReference>
<dbReference type="PROSITE" id="PS00636">
    <property type="entry name" value="DNAJ_1"/>
    <property type="match status" value="1"/>
</dbReference>
<feature type="compositionally biased region" description="Polar residues" evidence="1">
    <location>
        <begin position="195"/>
        <end position="216"/>
    </location>
</feature>
<proteinExistence type="predicted"/>
<dbReference type="PANTHER" id="PTHR44825:SF1">
    <property type="entry name" value="DNAJ HOMOLOG SUBFAMILY C MEMBER 4"/>
    <property type="match status" value="1"/>
</dbReference>
<dbReference type="STRING" id="1051891.A0A0C3LKM6"/>
<evidence type="ECO:0000256" key="1">
    <source>
        <dbReference type="SAM" id="MobiDB-lite"/>
    </source>
</evidence>
<dbReference type="PANTHER" id="PTHR44825">
    <property type="match status" value="1"/>
</dbReference>
<feature type="compositionally biased region" description="Basic and acidic residues" evidence="1">
    <location>
        <begin position="370"/>
        <end position="388"/>
    </location>
</feature>
<feature type="compositionally biased region" description="Low complexity" evidence="1">
    <location>
        <begin position="51"/>
        <end position="104"/>
    </location>
</feature>
<feature type="region of interest" description="Disordered" evidence="1">
    <location>
        <begin position="18"/>
        <end position="116"/>
    </location>
</feature>
<feature type="compositionally biased region" description="Acidic residues" evidence="1">
    <location>
        <begin position="338"/>
        <end position="351"/>
    </location>
</feature>
<dbReference type="InterPro" id="IPR036869">
    <property type="entry name" value="J_dom_sf"/>
</dbReference>
<accession>A0A0C3LKM6</accession>
<dbReference type="SUPFAM" id="SSF46565">
    <property type="entry name" value="Chaperone J-domain"/>
    <property type="match status" value="1"/>
</dbReference>
<dbReference type="PROSITE" id="PS50076">
    <property type="entry name" value="DNAJ_2"/>
    <property type="match status" value="1"/>
</dbReference>
<dbReference type="Gene3D" id="1.10.287.110">
    <property type="entry name" value="DnaJ domain"/>
    <property type="match status" value="1"/>
</dbReference>
<dbReference type="CDD" id="cd06257">
    <property type="entry name" value="DnaJ"/>
    <property type="match status" value="1"/>
</dbReference>
<dbReference type="EMBL" id="KN822942">
    <property type="protein sequence ID" value="KIO34688.1"/>
    <property type="molecule type" value="Genomic_DNA"/>
</dbReference>
<reference evidence="3 4" key="1">
    <citation type="submission" date="2014-04" db="EMBL/GenBank/DDBJ databases">
        <authorList>
            <consortium name="DOE Joint Genome Institute"/>
            <person name="Kuo A."/>
            <person name="Girlanda M."/>
            <person name="Perotto S."/>
            <person name="Kohler A."/>
            <person name="Nagy L.G."/>
            <person name="Floudas D."/>
            <person name="Copeland A."/>
            <person name="Barry K.W."/>
            <person name="Cichocki N."/>
            <person name="Veneault-Fourrey C."/>
            <person name="LaButti K."/>
            <person name="Lindquist E.A."/>
            <person name="Lipzen A."/>
            <person name="Lundell T."/>
            <person name="Morin E."/>
            <person name="Murat C."/>
            <person name="Sun H."/>
            <person name="Tunlid A."/>
            <person name="Henrissat B."/>
            <person name="Grigoriev I.V."/>
            <person name="Hibbett D.S."/>
            <person name="Martin F."/>
            <person name="Nordberg H.P."/>
            <person name="Cantor M.N."/>
            <person name="Hua S.X."/>
        </authorList>
    </citation>
    <scope>NUCLEOTIDE SEQUENCE [LARGE SCALE GENOMIC DNA]</scope>
    <source>
        <strain evidence="3 4">MUT 4182</strain>
    </source>
</reference>
<evidence type="ECO:0000259" key="2">
    <source>
        <dbReference type="PROSITE" id="PS50076"/>
    </source>
</evidence>
<dbReference type="OrthoDB" id="259708at2759"/>
<evidence type="ECO:0000313" key="3">
    <source>
        <dbReference type="EMBL" id="KIO34688.1"/>
    </source>
</evidence>
<dbReference type="InterPro" id="IPR052763">
    <property type="entry name" value="DnaJ_C4"/>
</dbReference>
<feature type="compositionally biased region" description="Basic and acidic residues" evidence="1">
    <location>
        <begin position="106"/>
        <end position="115"/>
    </location>
</feature>
<dbReference type="InterPro" id="IPR001623">
    <property type="entry name" value="DnaJ_domain"/>
</dbReference>
<reference evidence="4" key="2">
    <citation type="submission" date="2015-01" db="EMBL/GenBank/DDBJ databases">
        <title>Evolutionary Origins and Diversification of the Mycorrhizal Mutualists.</title>
        <authorList>
            <consortium name="DOE Joint Genome Institute"/>
            <consortium name="Mycorrhizal Genomics Consortium"/>
            <person name="Kohler A."/>
            <person name="Kuo A."/>
            <person name="Nagy L.G."/>
            <person name="Floudas D."/>
            <person name="Copeland A."/>
            <person name="Barry K.W."/>
            <person name="Cichocki N."/>
            <person name="Veneault-Fourrey C."/>
            <person name="LaButti K."/>
            <person name="Lindquist E.A."/>
            <person name="Lipzen A."/>
            <person name="Lundell T."/>
            <person name="Morin E."/>
            <person name="Murat C."/>
            <person name="Riley R."/>
            <person name="Ohm R."/>
            <person name="Sun H."/>
            <person name="Tunlid A."/>
            <person name="Henrissat B."/>
            <person name="Grigoriev I.V."/>
            <person name="Hibbett D.S."/>
            <person name="Martin F."/>
        </authorList>
    </citation>
    <scope>NUCLEOTIDE SEQUENCE [LARGE SCALE GENOMIC DNA]</scope>
    <source>
        <strain evidence="4">MUT 4182</strain>
    </source>
</reference>
<dbReference type="InterPro" id="IPR018253">
    <property type="entry name" value="DnaJ_domain_CS"/>
</dbReference>
<dbReference type="SMART" id="SM00271">
    <property type="entry name" value="DnaJ"/>
    <property type="match status" value="1"/>
</dbReference>
<sequence>MLSYVFSAASSYVKYTPLGPHFGTPQDTVAPTDLSRVNSPRECTESSLFDTPSTNSTPSTSASSSRESSTWDSSDSSDASTSSSSSRQSSTTSSVSTCPASSPRTARTEPEHVNDSNRYATIEDVLKHENLYDVLGATKTADLQSLRRAYITRSKRCHPDKFPENPLATLAFQKVSFAYDTLSDPSTRRTYDRAISSNRNGTHRSASGTETATRQYHPSPDDTLNAVLYGVFCDFMDGDYEIIRTLLRAIGEINQRMAMGDDTIESLLQSLMRLREVLLVGRKYVRIIRFELIRMYEIQHNLRQLSYFDVRGRLRLTLQLARVTLSLPVVVDSAMRGEDEEASSDSEDDDDVERRSNASRSSRRRRRDRSSRSSDHGPDGRARTRVRLEKLKGRRRRGLLPPPVSVVIGLAIGALEIGESVL</sequence>
<dbReference type="AlphaFoldDB" id="A0A0C3LKM6"/>
<keyword evidence="4" id="KW-1185">Reference proteome</keyword>
<feature type="domain" description="J" evidence="2">
    <location>
        <begin position="130"/>
        <end position="195"/>
    </location>
</feature>
<dbReference type="HOGENOM" id="CLU_052555_0_0_1"/>